<dbReference type="Proteomes" id="UP000231581">
    <property type="component" value="Unassembled WGS sequence"/>
</dbReference>
<protein>
    <recommendedName>
        <fullName evidence="4">Glycosyltransferase RgtA/B/C/D-like domain-containing protein</fullName>
    </recommendedName>
</protein>
<organism evidence="2 3">
    <name type="scientific">Candidatus Uhrbacteria bacterium CG22_combo_CG10-13_8_21_14_all_47_17</name>
    <dbReference type="NCBI Taxonomy" id="1975041"/>
    <lineage>
        <taxon>Bacteria</taxon>
        <taxon>Candidatus Uhriibacteriota</taxon>
    </lineage>
</organism>
<feature type="transmembrane region" description="Helical" evidence="1">
    <location>
        <begin position="273"/>
        <end position="292"/>
    </location>
</feature>
<accession>A0A2H0BS10</accession>
<dbReference type="EMBL" id="PCSZ01000062">
    <property type="protein sequence ID" value="PIP60466.1"/>
    <property type="molecule type" value="Genomic_DNA"/>
</dbReference>
<comment type="caution">
    <text evidence="2">The sequence shown here is derived from an EMBL/GenBank/DDBJ whole genome shotgun (WGS) entry which is preliminary data.</text>
</comment>
<dbReference type="AlphaFoldDB" id="A0A2H0BS10"/>
<sequence>MRRFQWAVIFLFSLAWFSFFQAWGSFADPDAFYHAKMAMLLSDQGILRSFPWLDLTSFAHPFTNQHFLFHVLLGPFVRAFGMLYGTQIAAVFFAAVCITAFFLILRGLRIQNAWLWTALLAALPPMIGRLSLGKASPLAIMLFLLGLFAFLKRRPWVAFFAGLFFVLTHGGWPLLFLAYAFALCGEVLYELVICECKMRALLSYWLTDIASPLRILAALFLGTVVGFLMHPYAGSLFQFLLIQIGHIAIATPVQEVQLGNEWYPYTSAVLIRTLALGLVVALVVFFGLVFAMRKKPEQWRMREILSLSVLLAFLFAIMLKSARFVEYFSPVFILWLALLATCIDGPRFLLEVKKIKRSLLVVFALFFFLLFFHAAWDMHAEFRKAAMPFSQYEKAMQVLATRAQPGERIYHSNWVVFPQLFVLNDRFQYVSGLDSTFLLERSPDISRTYNALMMGESTDKIYSFVHDALGARFAFIDLVRNKNLLPSFEQDAHFKKIYQDEEATIFEVVS</sequence>
<feature type="transmembrane region" description="Helical" evidence="1">
    <location>
        <begin position="236"/>
        <end position="253"/>
    </location>
</feature>
<feature type="transmembrane region" description="Helical" evidence="1">
    <location>
        <begin position="209"/>
        <end position="229"/>
    </location>
</feature>
<feature type="transmembrane region" description="Helical" evidence="1">
    <location>
        <begin position="112"/>
        <end position="128"/>
    </location>
</feature>
<feature type="transmembrane region" description="Helical" evidence="1">
    <location>
        <begin position="82"/>
        <end position="105"/>
    </location>
</feature>
<reference evidence="2 3" key="1">
    <citation type="submission" date="2017-09" db="EMBL/GenBank/DDBJ databases">
        <title>Depth-based differentiation of microbial function through sediment-hosted aquifers and enrichment of novel symbionts in the deep terrestrial subsurface.</title>
        <authorList>
            <person name="Probst A.J."/>
            <person name="Ladd B."/>
            <person name="Jarett J.K."/>
            <person name="Geller-Mcgrath D.E."/>
            <person name="Sieber C.M."/>
            <person name="Emerson J.B."/>
            <person name="Anantharaman K."/>
            <person name="Thomas B.C."/>
            <person name="Malmstrom R."/>
            <person name="Stieglmeier M."/>
            <person name="Klingl A."/>
            <person name="Woyke T."/>
            <person name="Ryan C.M."/>
            <person name="Banfield J.F."/>
        </authorList>
    </citation>
    <scope>NUCLEOTIDE SEQUENCE [LARGE SCALE GENOMIC DNA]</scope>
    <source>
        <strain evidence="2">CG22_combo_CG10-13_8_21_14_all_47_17</strain>
    </source>
</reference>
<evidence type="ECO:0008006" key="4">
    <source>
        <dbReference type="Google" id="ProtNLM"/>
    </source>
</evidence>
<gene>
    <name evidence="2" type="ORF">COX00_03205</name>
</gene>
<keyword evidence="1" id="KW-0472">Membrane</keyword>
<evidence type="ECO:0000256" key="1">
    <source>
        <dbReference type="SAM" id="Phobius"/>
    </source>
</evidence>
<feature type="transmembrane region" description="Helical" evidence="1">
    <location>
        <begin position="358"/>
        <end position="376"/>
    </location>
</feature>
<feature type="transmembrane region" description="Helical" evidence="1">
    <location>
        <begin position="158"/>
        <end position="182"/>
    </location>
</feature>
<evidence type="ECO:0000313" key="2">
    <source>
        <dbReference type="EMBL" id="PIP60466.1"/>
    </source>
</evidence>
<proteinExistence type="predicted"/>
<name>A0A2H0BS10_9BACT</name>
<evidence type="ECO:0000313" key="3">
    <source>
        <dbReference type="Proteomes" id="UP000231581"/>
    </source>
</evidence>
<keyword evidence="1" id="KW-0812">Transmembrane</keyword>
<feature type="transmembrane region" description="Helical" evidence="1">
    <location>
        <begin position="134"/>
        <end position="151"/>
    </location>
</feature>
<feature type="transmembrane region" description="Helical" evidence="1">
    <location>
        <begin position="327"/>
        <end position="346"/>
    </location>
</feature>
<feature type="transmembrane region" description="Helical" evidence="1">
    <location>
        <begin position="304"/>
        <end position="321"/>
    </location>
</feature>
<keyword evidence="1" id="KW-1133">Transmembrane helix</keyword>